<name>A0ABV1ZSG4_9ACTN</name>
<feature type="region of interest" description="Disordered" evidence="1">
    <location>
        <begin position="170"/>
        <end position="192"/>
    </location>
</feature>
<dbReference type="EMBL" id="JBEQNB010000004">
    <property type="protein sequence ID" value="MES0834003.1"/>
    <property type="molecule type" value="Genomic_DNA"/>
</dbReference>
<protein>
    <submittedName>
        <fullName evidence="2">Uncharacterized protein</fullName>
    </submittedName>
</protein>
<comment type="caution">
    <text evidence="2">The sequence shown here is derived from an EMBL/GenBank/DDBJ whole genome shotgun (WGS) entry which is preliminary data.</text>
</comment>
<sequence length="192" mass="21453">MRQYSAAFLGPALGVVKALFLAPRGRHARRRHRSTRVRRYAPLPQAVTRENASPPPAPDPVRVPAPRLAPAPAPPPADDPVLVRPYYSAWEHRGATARERARELELDRVRAAATARLCDWAHREVPPCGDLLAPDPTPVAVPAPRVPHPDCEDPDDWRTFTRLTRTWLAQREHHRRARPRGEAPHRSTGVAA</sequence>
<reference evidence="2 3" key="1">
    <citation type="submission" date="2024-06" db="EMBL/GenBank/DDBJ databases">
        <authorList>
            <person name="Bataeva Y.V."/>
            <person name="Grigorian L.N."/>
            <person name="Solomentsev V.I."/>
        </authorList>
    </citation>
    <scope>NUCLEOTIDE SEQUENCE [LARGE SCALE GENOMIC DNA]</scope>
    <source>
        <strain evidence="3">SCPM-O-B-12605 (RCAM04882)</strain>
    </source>
</reference>
<feature type="compositionally biased region" description="Pro residues" evidence="1">
    <location>
        <begin position="53"/>
        <end position="77"/>
    </location>
</feature>
<dbReference type="Proteomes" id="UP001432401">
    <property type="component" value="Unassembled WGS sequence"/>
</dbReference>
<proteinExistence type="predicted"/>
<organism evidence="2 3">
    <name type="scientific">Nocardiopsis tropica</name>
    <dbReference type="NCBI Taxonomy" id="109330"/>
    <lineage>
        <taxon>Bacteria</taxon>
        <taxon>Bacillati</taxon>
        <taxon>Actinomycetota</taxon>
        <taxon>Actinomycetes</taxon>
        <taxon>Streptosporangiales</taxon>
        <taxon>Nocardiopsidaceae</taxon>
        <taxon>Nocardiopsis</taxon>
    </lineage>
</organism>
<feature type="compositionally biased region" description="Basic residues" evidence="1">
    <location>
        <begin position="24"/>
        <end position="39"/>
    </location>
</feature>
<keyword evidence="3" id="KW-1185">Reference proteome</keyword>
<evidence type="ECO:0000313" key="2">
    <source>
        <dbReference type="EMBL" id="MES0834003.1"/>
    </source>
</evidence>
<dbReference type="RefSeq" id="WP_352983270.1">
    <property type="nucleotide sequence ID" value="NZ_JBEQNA010000005.1"/>
</dbReference>
<evidence type="ECO:0000313" key="3">
    <source>
        <dbReference type="Proteomes" id="UP001432401"/>
    </source>
</evidence>
<evidence type="ECO:0000256" key="1">
    <source>
        <dbReference type="SAM" id="MobiDB-lite"/>
    </source>
</evidence>
<gene>
    <name evidence="2" type="ORF">ABUK86_09460</name>
</gene>
<accession>A0ABV1ZSG4</accession>
<feature type="region of interest" description="Disordered" evidence="1">
    <location>
        <begin position="24"/>
        <end position="77"/>
    </location>
</feature>